<organism evidence="2 3">
    <name type="scientific">Blastochloris sulfoviridis</name>
    <dbReference type="NCBI Taxonomy" id="50712"/>
    <lineage>
        <taxon>Bacteria</taxon>
        <taxon>Pseudomonadati</taxon>
        <taxon>Pseudomonadota</taxon>
        <taxon>Alphaproteobacteria</taxon>
        <taxon>Hyphomicrobiales</taxon>
        <taxon>Blastochloridaceae</taxon>
        <taxon>Blastochloris</taxon>
    </lineage>
</organism>
<dbReference type="Proteomes" id="UP000323886">
    <property type="component" value="Unassembled WGS sequence"/>
</dbReference>
<comment type="caution">
    <text evidence="2">The sequence shown here is derived from an EMBL/GenBank/DDBJ whole genome shotgun (WGS) entry which is preliminary data.</text>
</comment>
<evidence type="ECO:0000313" key="3">
    <source>
        <dbReference type="Proteomes" id="UP000323886"/>
    </source>
</evidence>
<dbReference type="RefSeq" id="WP_150098452.1">
    <property type="nucleotide sequence ID" value="NZ_VWPL01000032.1"/>
</dbReference>
<feature type="compositionally biased region" description="Basic and acidic residues" evidence="1">
    <location>
        <begin position="15"/>
        <end position="25"/>
    </location>
</feature>
<name>A0A5M6HQZ6_9HYPH</name>
<gene>
    <name evidence="2" type="ORF">F1193_14175</name>
</gene>
<evidence type="ECO:0000313" key="2">
    <source>
        <dbReference type="EMBL" id="KAA5598118.1"/>
    </source>
</evidence>
<sequence>MLDLDQVSGFDWDDGNARKNADKHGVSGPEAEQVFFNAPLLVVDDPKHSTAEPRLHALGQTDGGRLLHVTFTLRAEGTRIRVISARDMSRRERMIYETQA</sequence>
<proteinExistence type="predicted"/>
<dbReference type="Pfam" id="PF04365">
    <property type="entry name" value="BrnT_toxin"/>
    <property type="match status" value="1"/>
</dbReference>
<dbReference type="InterPro" id="IPR038573">
    <property type="entry name" value="BrnT_sf"/>
</dbReference>
<dbReference type="Gene3D" id="3.10.450.530">
    <property type="entry name" value="Ribonuclease toxin, BrnT, of type II toxin-antitoxin system"/>
    <property type="match status" value="1"/>
</dbReference>
<keyword evidence="3" id="KW-1185">Reference proteome</keyword>
<protein>
    <submittedName>
        <fullName evidence="2">BrnT family toxin</fullName>
    </submittedName>
</protein>
<dbReference type="InterPro" id="IPR007460">
    <property type="entry name" value="BrnT_toxin"/>
</dbReference>
<evidence type="ECO:0000256" key="1">
    <source>
        <dbReference type="SAM" id="MobiDB-lite"/>
    </source>
</evidence>
<dbReference type="OrthoDB" id="9798158at2"/>
<accession>A0A5M6HQZ6</accession>
<reference evidence="2 3" key="1">
    <citation type="submission" date="2019-09" db="EMBL/GenBank/DDBJ databases">
        <title>Draft Whole-Genome sequence of Blastochloris sulfoviridis DSM 729.</title>
        <authorList>
            <person name="Meyer T.E."/>
            <person name="Kyndt J.A."/>
        </authorList>
    </citation>
    <scope>NUCLEOTIDE SEQUENCE [LARGE SCALE GENOMIC DNA]</scope>
    <source>
        <strain evidence="2 3">DSM 729</strain>
    </source>
</reference>
<dbReference type="EMBL" id="VWPL01000032">
    <property type="protein sequence ID" value="KAA5598118.1"/>
    <property type="molecule type" value="Genomic_DNA"/>
</dbReference>
<feature type="region of interest" description="Disordered" evidence="1">
    <location>
        <begin position="1"/>
        <end position="28"/>
    </location>
</feature>
<dbReference type="AlphaFoldDB" id="A0A5M6HQZ6"/>